<evidence type="ECO:0000313" key="3">
    <source>
        <dbReference type="Proteomes" id="UP000235659"/>
    </source>
</evidence>
<evidence type="ECO:0000313" key="1">
    <source>
        <dbReference type="EMBL" id="CAB3718380.1"/>
    </source>
</evidence>
<dbReference type="OrthoDB" id="9800082at2"/>
<organism evidence="1 4">
    <name type="scientific">Paraburkholderia rhynchosiae</name>
    <dbReference type="NCBI Taxonomy" id="487049"/>
    <lineage>
        <taxon>Bacteria</taxon>
        <taxon>Pseudomonadati</taxon>
        <taxon>Pseudomonadota</taxon>
        <taxon>Betaproteobacteria</taxon>
        <taxon>Burkholderiales</taxon>
        <taxon>Burkholderiaceae</taxon>
        <taxon>Paraburkholderia</taxon>
    </lineage>
</organism>
<protein>
    <recommendedName>
        <fullName evidence="5">Protein Ves</fullName>
    </recommendedName>
</protein>
<evidence type="ECO:0000313" key="2">
    <source>
        <dbReference type="EMBL" id="PMS25852.1"/>
    </source>
</evidence>
<keyword evidence="3" id="KW-1185">Reference proteome</keyword>
<reference evidence="1 4" key="2">
    <citation type="submission" date="2020-04" db="EMBL/GenBank/DDBJ databases">
        <authorList>
            <person name="De Canck E."/>
        </authorList>
    </citation>
    <scope>NUCLEOTIDE SEQUENCE [LARGE SCALE GENOMIC DNA]</scope>
    <source>
        <strain evidence="1 4">LMG 27174</strain>
    </source>
</reference>
<dbReference type="Pfam" id="PF05962">
    <property type="entry name" value="HutD"/>
    <property type="match status" value="1"/>
</dbReference>
<sequence length="196" mass="21341">MSAIDVRPIASVPSEPWRNGGGVTRTLATGGSQWRISLAEVERDGPYSRFEGVSRTSLVLRGNGVTLRDHNAVVRLEPFKAVEYDGDLAWNASLVDGPVTALNVMCAQGQYRTRVWTIADPIVVRPNCAAVVVALDCGCTYSEPDTHLSGTLEQGQMLVINEVTRPLRLVPTEVPSLLRGQMNRAVLVTIEPSRFV</sequence>
<dbReference type="EMBL" id="CADIJZ010000019">
    <property type="protein sequence ID" value="CAB3718380.1"/>
    <property type="molecule type" value="Genomic_DNA"/>
</dbReference>
<reference evidence="2 3" key="1">
    <citation type="submission" date="2018-01" db="EMBL/GenBank/DDBJ databases">
        <title>Whole genome analyses suggest that Burkholderia sensu lato contains two further novel genera in the rhizoxinica-symbiotica group Mycetohabitans gen. nov., and Trinickia gen. nov.: implications for the evolution of diazotrophy and nodulation in the Burkholderiaceae.</title>
        <authorList>
            <person name="Estrada-de los Santos P."/>
            <person name="Palmer M."/>
            <person name="Chavez-Ramirez B."/>
            <person name="Beukes C."/>
            <person name="Steenkamp E.T."/>
            <person name="Hirsch A.M."/>
            <person name="Manyaka P."/>
            <person name="Maluk M."/>
            <person name="Lafos M."/>
            <person name="Crook M."/>
            <person name="Gross E."/>
            <person name="Simon M.F."/>
            <person name="Bueno dos Reis Junior F."/>
            <person name="Poole P.S."/>
            <person name="Venter S.N."/>
            <person name="James E.K."/>
        </authorList>
    </citation>
    <scope>NUCLEOTIDE SEQUENCE [LARGE SCALE GENOMIC DNA]</scope>
    <source>
        <strain evidence="2 3">WSM 3937</strain>
    </source>
</reference>
<dbReference type="PANTHER" id="PTHR37943">
    <property type="entry name" value="PROTEIN VES"/>
    <property type="match status" value="1"/>
</dbReference>
<dbReference type="EMBL" id="PNXY01000027">
    <property type="protein sequence ID" value="PMS25852.1"/>
    <property type="molecule type" value="Genomic_DNA"/>
</dbReference>
<dbReference type="SUPFAM" id="SSF51182">
    <property type="entry name" value="RmlC-like cupins"/>
    <property type="match status" value="1"/>
</dbReference>
<dbReference type="PANTHER" id="PTHR37943:SF1">
    <property type="entry name" value="PROTEIN VES"/>
    <property type="match status" value="1"/>
</dbReference>
<dbReference type="InterPro" id="IPR011051">
    <property type="entry name" value="RmlC_Cupin_sf"/>
</dbReference>
<dbReference type="Gene3D" id="2.60.120.10">
    <property type="entry name" value="Jelly Rolls"/>
    <property type="match status" value="1"/>
</dbReference>
<dbReference type="AlphaFoldDB" id="A0A2N7W8Y8"/>
<gene>
    <name evidence="2" type="ORF">C0Z16_28400</name>
    <name evidence="1" type="ORF">LMG27174_04742</name>
</gene>
<dbReference type="RefSeq" id="WP_102635386.1">
    <property type="nucleotide sequence ID" value="NZ_PNXY01000027.1"/>
</dbReference>
<dbReference type="InterPro" id="IPR010282">
    <property type="entry name" value="Uncharacterised_HutD/Ves"/>
</dbReference>
<dbReference type="InterPro" id="IPR014710">
    <property type="entry name" value="RmlC-like_jellyroll"/>
</dbReference>
<proteinExistence type="predicted"/>
<accession>A0A2N7W8Y8</accession>
<evidence type="ECO:0008006" key="5">
    <source>
        <dbReference type="Google" id="ProtNLM"/>
    </source>
</evidence>
<dbReference type="Proteomes" id="UP000235659">
    <property type="component" value="Unassembled WGS sequence"/>
</dbReference>
<name>A0A2N7W8Y8_9BURK</name>
<evidence type="ECO:0000313" key="4">
    <source>
        <dbReference type="Proteomes" id="UP000494205"/>
    </source>
</evidence>
<dbReference type="Proteomes" id="UP000494205">
    <property type="component" value="Unassembled WGS sequence"/>
</dbReference>